<name>A0A183TUI1_SCHSO</name>
<dbReference type="WBParaSite" id="SSLN_0002087301-mRNA-1">
    <property type="protein sequence ID" value="SSLN_0002087301-mRNA-1"/>
    <property type="gene ID" value="SSLN_0002087301"/>
</dbReference>
<accession>A0A183TUI1</accession>
<reference evidence="3" key="1">
    <citation type="submission" date="2016-06" db="UniProtKB">
        <authorList>
            <consortium name="WormBaseParasite"/>
        </authorList>
    </citation>
    <scope>IDENTIFICATION</scope>
</reference>
<dbReference type="EMBL" id="UYSU01052934">
    <property type="protein sequence ID" value="VDM06515.1"/>
    <property type="molecule type" value="Genomic_DNA"/>
</dbReference>
<evidence type="ECO:0000313" key="2">
    <source>
        <dbReference type="Proteomes" id="UP000275846"/>
    </source>
</evidence>
<keyword evidence="2" id="KW-1185">Reference proteome</keyword>
<protein>
    <submittedName>
        <fullName evidence="3">DUF3510 domain-containing protein</fullName>
    </submittedName>
</protein>
<proteinExistence type="predicted"/>
<dbReference type="AlphaFoldDB" id="A0A183TUI1"/>
<dbReference type="Proteomes" id="UP000275846">
    <property type="component" value="Unassembled WGS sequence"/>
</dbReference>
<gene>
    <name evidence="1" type="ORF">SSLN_LOCUS20129</name>
</gene>
<reference evidence="1 2" key="2">
    <citation type="submission" date="2018-11" db="EMBL/GenBank/DDBJ databases">
        <authorList>
            <consortium name="Pathogen Informatics"/>
        </authorList>
    </citation>
    <scope>NUCLEOTIDE SEQUENCE [LARGE SCALE GENOMIC DNA]</scope>
    <source>
        <strain evidence="1 2">NST_G2</strain>
    </source>
</reference>
<sequence>MSLISNFLDSLDWQHLSSMNVAAILYDFMSVISNNILELVPTKIVKPYVSESTVPHFLLPRLKKLSKQLKDQYTSSLSVNLRIAEMFELASKISLARDRQRDSCALSEPNSAKSVAQLFRVDPPLNEVIKFLHY</sequence>
<organism evidence="3">
    <name type="scientific">Schistocephalus solidus</name>
    <name type="common">Tapeworm</name>
    <dbReference type="NCBI Taxonomy" id="70667"/>
    <lineage>
        <taxon>Eukaryota</taxon>
        <taxon>Metazoa</taxon>
        <taxon>Spiralia</taxon>
        <taxon>Lophotrochozoa</taxon>
        <taxon>Platyhelminthes</taxon>
        <taxon>Cestoda</taxon>
        <taxon>Eucestoda</taxon>
        <taxon>Diphyllobothriidea</taxon>
        <taxon>Diphyllobothriidae</taxon>
        <taxon>Schistocephalus</taxon>
    </lineage>
</organism>
<evidence type="ECO:0000313" key="1">
    <source>
        <dbReference type="EMBL" id="VDM06515.1"/>
    </source>
</evidence>
<evidence type="ECO:0000313" key="3">
    <source>
        <dbReference type="WBParaSite" id="SSLN_0002087301-mRNA-1"/>
    </source>
</evidence>